<dbReference type="PANTHER" id="PTHR11889">
    <property type="entry name" value="HEDGEHOG"/>
    <property type="match status" value="1"/>
</dbReference>
<gene>
    <name evidence="2" type="ORF">KUTeg_010390</name>
</gene>
<dbReference type="InterPro" id="IPR000320">
    <property type="entry name" value="Hedgehog_signalling_dom"/>
</dbReference>
<comment type="caution">
    <text evidence="2">The sequence shown here is derived from an EMBL/GenBank/DDBJ whole genome shotgun (WGS) entry which is preliminary data.</text>
</comment>
<feature type="domain" description="Hedgehog N-terminal signalling" evidence="1">
    <location>
        <begin position="310"/>
        <end position="402"/>
    </location>
</feature>
<name>A0ABQ9FAZ5_TEGGR</name>
<reference evidence="2 3" key="1">
    <citation type="submission" date="2022-12" db="EMBL/GenBank/DDBJ databases">
        <title>Chromosome-level genome of Tegillarca granosa.</title>
        <authorList>
            <person name="Kim J."/>
        </authorList>
    </citation>
    <scope>NUCLEOTIDE SEQUENCE [LARGE SCALE GENOMIC DNA]</scope>
    <source>
        <strain evidence="2">Teg-2019</strain>
        <tissue evidence="2">Adductor muscle</tissue>
    </source>
</reference>
<dbReference type="InterPro" id="IPR009045">
    <property type="entry name" value="Zn_M74/Hedgehog-like"/>
</dbReference>
<organism evidence="2 3">
    <name type="scientific">Tegillarca granosa</name>
    <name type="common">Malaysian cockle</name>
    <name type="synonym">Anadara granosa</name>
    <dbReference type="NCBI Taxonomy" id="220873"/>
    <lineage>
        <taxon>Eukaryota</taxon>
        <taxon>Metazoa</taxon>
        <taxon>Spiralia</taxon>
        <taxon>Lophotrochozoa</taxon>
        <taxon>Mollusca</taxon>
        <taxon>Bivalvia</taxon>
        <taxon>Autobranchia</taxon>
        <taxon>Pteriomorphia</taxon>
        <taxon>Arcoida</taxon>
        <taxon>Arcoidea</taxon>
        <taxon>Arcidae</taxon>
        <taxon>Tegillarca</taxon>
    </lineage>
</organism>
<evidence type="ECO:0000259" key="1">
    <source>
        <dbReference type="Pfam" id="PF01085"/>
    </source>
</evidence>
<accession>A0ABQ9FAZ5</accession>
<evidence type="ECO:0000313" key="3">
    <source>
        <dbReference type="Proteomes" id="UP001217089"/>
    </source>
</evidence>
<dbReference type="SUPFAM" id="SSF55166">
    <property type="entry name" value="Hedgehog/DD-peptidase"/>
    <property type="match status" value="1"/>
</dbReference>
<keyword evidence="3" id="KW-1185">Reference proteome</keyword>
<dbReference type="EMBL" id="JARBDR010000440">
    <property type="protein sequence ID" value="KAJ8313017.1"/>
    <property type="molecule type" value="Genomic_DNA"/>
</dbReference>
<dbReference type="Proteomes" id="UP001217089">
    <property type="component" value="Unassembled WGS sequence"/>
</dbReference>
<dbReference type="PANTHER" id="PTHR11889:SF31">
    <property type="entry name" value="PROTEIN HEDGEHOG"/>
    <property type="match status" value="1"/>
</dbReference>
<proteinExistence type="predicted"/>
<dbReference type="Gene3D" id="3.30.1380.10">
    <property type="match status" value="1"/>
</dbReference>
<protein>
    <recommendedName>
        <fullName evidence="1">Hedgehog N-terminal signalling domain-containing protein</fullName>
    </recommendedName>
</protein>
<evidence type="ECO:0000313" key="2">
    <source>
        <dbReference type="EMBL" id="KAJ8313017.1"/>
    </source>
</evidence>
<dbReference type="InterPro" id="IPR050387">
    <property type="entry name" value="Hedgehog_Signaling"/>
</dbReference>
<dbReference type="Pfam" id="PF01085">
    <property type="entry name" value="HH_signal"/>
    <property type="match status" value="1"/>
</dbReference>
<sequence length="766" mass="85665">MELKITWRIIYLWLCFVTIYGETITFDTTPIEIVDPVTLGADASNFQDPKDTGSYLLKSTNELDQATLSLNIQIQNFRSVSSVYFRAHPVFISCIQNVITSLRKQNLKVQIVSAYKTAIESGTGIQIVDDYAKSGCGIRLKYQNGVSGDLLDIAKAALKVCPEKFEKIQRDIGIVLLTDSVHIHMTGRSDPVPYFSVSGYSGITNAAFQTLAITQINEGLDSFTSPNCSLYNGIDSGGVYPPGAVSIDAVVGALDEPITRSLTEDFKKLVQYIGTNIDFTDSESSAAWCGEVGIACVDCKAKYVGNGLNKRCADRLMSARMYNVIKPLQKLVRENIIGDKLKVLESWDEPYDGKPNGDSPNSLHMEGRAITLQLSVTNTPNNLKLVSKLAVCAGADYVAHNNDHLTIAVKKMSGYEEQSVKFPKTELIAVDPPSNKKSEYSLPVVFTSEDANEFPLFDSDNKGELILADNATVRMFMSDEEGIRYFRLSPRIVQCYSALVYHENKRNKENDPDINIEVIRGYVSNSEQAGLFEDSDKRYNTHTLGVAMQIKYSAGSPDSHTPARLAQRVIDKCSPIFNEDDERVGIGLYSNSIFVDIRSPDDDLIWVEKNELIPGGMTLEQYSDHMYKRAELAIQNRIIDPDDFDEACNLAIVPMIQSFDYTYKLPEVVLRKRKRRAASNKCVPKSDTDFCLATTKHREAEVNEIWKEMNRKHLYAKDMRTALEGCFGACGTCLEDISKRSVTDEDNTKEKLLMNRINYAFSHMEL</sequence>